<dbReference type="InterPro" id="IPR036523">
    <property type="entry name" value="SurE-like_sf"/>
</dbReference>
<evidence type="ECO:0000313" key="10">
    <source>
        <dbReference type="Proteomes" id="UP000037931"/>
    </source>
</evidence>
<evidence type="ECO:0000256" key="2">
    <source>
        <dbReference type="ARBA" id="ARBA00011062"/>
    </source>
</evidence>
<evidence type="ECO:0000256" key="6">
    <source>
        <dbReference type="ARBA" id="ARBA00022801"/>
    </source>
</evidence>
<sequence length="251" mass="26904">MEAGRPLFERVLLTNDDGIDAPGLKVLERIAGRIAREVWVVAPLLDQSGASSAISLHRPLRLSSHGVRRMAVDGTPSDCVAMALGHLLTHPLPDIVLSGINRGANLGNETAFSGTVGAAMTGLLFGVPSIALSQAFVDGAAMPWGCAQDQGAQILRQIVSMKWPRDVCLNVNFPVVMAGQTPPISITRQGRGALRGVRVVSGQDPRGQEFHWLQLHRESVSDEEHSETKALQEGHVTVTPLSFDRTCLAEI</sequence>
<comment type="subcellular location">
    <subcellularLocation>
        <location evidence="7">Cytoplasm</location>
    </subcellularLocation>
</comment>
<evidence type="ECO:0000313" key="9">
    <source>
        <dbReference type="EMBL" id="KPA91764.1"/>
    </source>
</evidence>
<dbReference type="GO" id="GO:0008254">
    <property type="term" value="F:3'-nucleotidase activity"/>
    <property type="evidence" value="ECO:0007669"/>
    <property type="project" value="TreeGrafter"/>
</dbReference>
<dbReference type="EMBL" id="JSYZ01000004">
    <property type="protein sequence ID" value="KPA91764.1"/>
    <property type="molecule type" value="Genomic_DNA"/>
</dbReference>
<evidence type="ECO:0000256" key="5">
    <source>
        <dbReference type="ARBA" id="ARBA00022741"/>
    </source>
</evidence>
<gene>
    <name evidence="7" type="primary">surE</name>
    <name evidence="9" type="ORF">PF66_01343</name>
</gene>
<proteinExistence type="inferred from homology"/>
<feature type="domain" description="Survival protein SurE-like phosphatase/nucleotidase" evidence="8">
    <location>
        <begin position="11"/>
        <end position="192"/>
    </location>
</feature>
<dbReference type="GO" id="GO:0000166">
    <property type="term" value="F:nucleotide binding"/>
    <property type="evidence" value="ECO:0007669"/>
    <property type="project" value="UniProtKB-KW"/>
</dbReference>
<dbReference type="NCBIfam" id="NF001490">
    <property type="entry name" value="PRK00346.1-4"/>
    <property type="match status" value="1"/>
</dbReference>
<evidence type="ECO:0000259" key="8">
    <source>
        <dbReference type="Pfam" id="PF01975"/>
    </source>
</evidence>
<accession>A0A0N0E4V4</accession>
<keyword evidence="6 7" id="KW-0378">Hydrolase</keyword>
<dbReference type="Gene3D" id="3.40.1210.10">
    <property type="entry name" value="Survival protein SurE-like phosphatase/nucleotidase"/>
    <property type="match status" value="1"/>
</dbReference>
<dbReference type="GO" id="GO:0004309">
    <property type="term" value="F:exopolyphosphatase activity"/>
    <property type="evidence" value="ECO:0007669"/>
    <property type="project" value="TreeGrafter"/>
</dbReference>
<protein>
    <recommendedName>
        <fullName evidence="7">5'-nucleotidase SurE</fullName>
        <ecNumber evidence="7">3.1.3.5</ecNumber>
    </recommendedName>
    <alternativeName>
        <fullName evidence="7">Nucleoside 5'-monophosphate phosphohydrolase</fullName>
    </alternativeName>
</protein>
<feature type="binding site" evidence="7">
    <location>
        <position position="101"/>
    </location>
    <ligand>
        <name>a divalent metal cation</name>
        <dbReference type="ChEBI" id="CHEBI:60240"/>
    </ligand>
</feature>
<keyword evidence="10" id="KW-1185">Reference proteome</keyword>
<reference evidence="9 10" key="1">
    <citation type="journal article" date="2015" name="PLoS ONE">
        <title>Rice-Infecting Pseudomonas Genomes Are Highly Accessorized and Harbor Multiple Putative Virulence Mechanisms to Cause Sheath Brown Rot.</title>
        <authorList>
            <person name="Quibod I.L."/>
            <person name="Grande G."/>
            <person name="Oreiro E.G."/>
            <person name="Borja F.N."/>
            <person name="Dossa G.S."/>
            <person name="Mauleon R."/>
            <person name="Cruz C.V."/>
            <person name="Oliva R."/>
        </authorList>
    </citation>
    <scope>NUCLEOTIDE SEQUENCE [LARGE SCALE GENOMIC DNA]</scope>
    <source>
        <strain evidence="9 10">IRRI 6609</strain>
    </source>
</reference>
<dbReference type="Pfam" id="PF01975">
    <property type="entry name" value="SurE"/>
    <property type="match status" value="1"/>
</dbReference>
<comment type="caution">
    <text evidence="9">The sequence shown here is derived from an EMBL/GenBank/DDBJ whole genome shotgun (WGS) entry which is preliminary data.</text>
</comment>
<dbReference type="InterPro" id="IPR030048">
    <property type="entry name" value="SurE"/>
</dbReference>
<keyword evidence="4 7" id="KW-0479">Metal-binding</keyword>
<dbReference type="PANTHER" id="PTHR30457">
    <property type="entry name" value="5'-NUCLEOTIDASE SURE"/>
    <property type="match status" value="1"/>
</dbReference>
<dbReference type="RefSeq" id="WP_054062207.1">
    <property type="nucleotide sequence ID" value="NZ_JSYZ01000004.1"/>
</dbReference>
<dbReference type="PATRIC" id="fig|50340.43.peg.4496"/>
<dbReference type="OrthoDB" id="9780815at2"/>
<comment type="function">
    <text evidence="7">Nucleotidase that shows phosphatase activity on nucleoside 5'-monophosphates.</text>
</comment>
<dbReference type="NCBIfam" id="TIGR00087">
    <property type="entry name" value="surE"/>
    <property type="match status" value="1"/>
</dbReference>
<dbReference type="GO" id="GO:0046872">
    <property type="term" value="F:metal ion binding"/>
    <property type="evidence" value="ECO:0007669"/>
    <property type="project" value="UniProtKB-UniRule"/>
</dbReference>
<evidence type="ECO:0000256" key="4">
    <source>
        <dbReference type="ARBA" id="ARBA00022723"/>
    </source>
</evidence>
<dbReference type="STRING" id="50340.PF66_01343"/>
<dbReference type="AlphaFoldDB" id="A0A0N0E4V4"/>
<feature type="binding site" evidence="7">
    <location>
        <position position="17"/>
    </location>
    <ligand>
        <name>a divalent metal cation</name>
        <dbReference type="ChEBI" id="CHEBI:60240"/>
    </ligand>
</feature>
<comment type="catalytic activity">
    <reaction evidence="1 7">
        <text>a ribonucleoside 5'-phosphate + H2O = a ribonucleoside + phosphate</text>
        <dbReference type="Rhea" id="RHEA:12484"/>
        <dbReference type="ChEBI" id="CHEBI:15377"/>
        <dbReference type="ChEBI" id="CHEBI:18254"/>
        <dbReference type="ChEBI" id="CHEBI:43474"/>
        <dbReference type="ChEBI" id="CHEBI:58043"/>
        <dbReference type="EC" id="3.1.3.5"/>
    </reaction>
</comment>
<dbReference type="InterPro" id="IPR002828">
    <property type="entry name" value="SurE-like_Pase/nucleotidase"/>
</dbReference>
<dbReference type="Proteomes" id="UP000037931">
    <property type="component" value="Unassembled WGS sequence"/>
</dbReference>
<dbReference type="GO" id="GO:0005737">
    <property type="term" value="C:cytoplasm"/>
    <property type="evidence" value="ECO:0007669"/>
    <property type="project" value="UniProtKB-SubCell"/>
</dbReference>
<feature type="binding site" evidence="7">
    <location>
        <position position="16"/>
    </location>
    <ligand>
        <name>a divalent metal cation</name>
        <dbReference type="ChEBI" id="CHEBI:60240"/>
    </ligand>
</feature>
<evidence type="ECO:0000256" key="1">
    <source>
        <dbReference type="ARBA" id="ARBA00000815"/>
    </source>
</evidence>
<evidence type="ECO:0000256" key="7">
    <source>
        <dbReference type="HAMAP-Rule" id="MF_00060"/>
    </source>
</evidence>
<comment type="similarity">
    <text evidence="2 7">Belongs to the SurE nucleotidase family.</text>
</comment>
<comment type="cofactor">
    <cofactor evidence="7">
        <name>a divalent metal cation</name>
        <dbReference type="ChEBI" id="CHEBI:60240"/>
    </cofactor>
    <text evidence="7">Binds 1 divalent metal cation per subunit.</text>
</comment>
<dbReference type="PANTHER" id="PTHR30457:SF12">
    <property type="entry name" value="5'_3'-NUCLEOTIDASE SURE"/>
    <property type="match status" value="1"/>
</dbReference>
<dbReference type="HAMAP" id="MF_00060">
    <property type="entry name" value="SurE"/>
    <property type="match status" value="1"/>
</dbReference>
<keyword evidence="5 7" id="KW-0547">Nucleotide-binding</keyword>
<organism evidence="9 10">
    <name type="scientific">Pseudomonas asplenii</name>
    <dbReference type="NCBI Taxonomy" id="53407"/>
    <lineage>
        <taxon>Bacteria</taxon>
        <taxon>Pseudomonadati</taxon>
        <taxon>Pseudomonadota</taxon>
        <taxon>Gammaproteobacteria</taxon>
        <taxon>Pseudomonadales</taxon>
        <taxon>Pseudomonadaceae</taxon>
        <taxon>Pseudomonas</taxon>
    </lineage>
</organism>
<keyword evidence="3 7" id="KW-0963">Cytoplasm</keyword>
<feature type="binding site" evidence="7">
    <location>
        <position position="48"/>
    </location>
    <ligand>
        <name>a divalent metal cation</name>
        <dbReference type="ChEBI" id="CHEBI:60240"/>
    </ligand>
</feature>
<dbReference type="EC" id="3.1.3.5" evidence="7"/>
<dbReference type="GO" id="GO:0008253">
    <property type="term" value="F:5'-nucleotidase activity"/>
    <property type="evidence" value="ECO:0007669"/>
    <property type="project" value="UniProtKB-UniRule"/>
</dbReference>
<evidence type="ECO:0000256" key="3">
    <source>
        <dbReference type="ARBA" id="ARBA00022490"/>
    </source>
</evidence>
<name>A0A0N0E4V4_9PSED</name>
<dbReference type="SUPFAM" id="SSF64167">
    <property type="entry name" value="SurE-like"/>
    <property type="match status" value="1"/>
</dbReference>